<organism evidence="1 2">
    <name type="scientific">Sutcliffiella cohnii</name>
    <dbReference type="NCBI Taxonomy" id="33932"/>
    <lineage>
        <taxon>Bacteria</taxon>
        <taxon>Bacillati</taxon>
        <taxon>Bacillota</taxon>
        <taxon>Bacilli</taxon>
        <taxon>Bacillales</taxon>
        <taxon>Bacillaceae</taxon>
        <taxon>Sutcliffiella</taxon>
    </lineage>
</organism>
<evidence type="ECO:0008006" key="3">
    <source>
        <dbReference type="Google" id="ProtNLM"/>
    </source>
</evidence>
<sequence>MNISNEAKIALENILEEHEANNVRLFHNSTCGDTPVGISLDNPKKDDIVVTINEINIAMEPEVESLLKGVTLKVEEGPYGEALVFEGLELNCCCD</sequence>
<dbReference type="Proteomes" id="UP000215224">
    <property type="component" value="Chromosome"/>
</dbReference>
<dbReference type="SUPFAM" id="SSF89360">
    <property type="entry name" value="HesB-like domain"/>
    <property type="match status" value="1"/>
</dbReference>
<dbReference type="EMBL" id="CP018866">
    <property type="protein sequence ID" value="AST92560.1"/>
    <property type="molecule type" value="Genomic_DNA"/>
</dbReference>
<evidence type="ECO:0000313" key="1">
    <source>
        <dbReference type="EMBL" id="AST92560.1"/>
    </source>
</evidence>
<name>A0A223KSW0_9BACI</name>
<protein>
    <recommendedName>
        <fullName evidence="3">Adhesin</fullName>
    </recommendedName>
</protein>
<accession>A0A223KSW0</accession>
<keyword evidence="2" id="KW-1185">Reference proteome</keyword>
<dbReference type="KEGG" id="bcoh:BC6307_15300"/>
<dbReference type="STRING" id="1314751.GCA_001591425_03553"/>
<gene>
    <name evidence="1" type="ORF">BC6307_15300</name>
</gene>
<dbReference type="AlphaFoldDB" id="A0A223KSW0"/>
<evidence type="ECO:0000313" key="2">
    <source>
        <dbReference type="Proteomes" id="UP000215224"/>
    </source>
</evidence>
<proteinExistence type="predicted"/>
<dbReference type="InterPro" id="IPR035903">
    <property type="entry name" value="HesB-like_dom_sf"/>
</dbReference>
<reference evidence="1 2" key="1">
    <citation type="submission" date="2016-12" db="EMBL/GenBank/DDBJ databases">
        <title>The whole genome sequencing and assembly of Bacillus cohnii DSM 6307T strain.</title>
        <authorList>
            <person name="Lee Y.-J."/>
            <person name="Yi H."/>
            <person name="Bahn Y.-S."/>
            <person name="Kim J.F."/>
            <person name="Lee D.-W."/>
        </authorList>
    </citation>
    <scope>NUCLEOTIDE SEQUENCE [LARGE SCALE GENOMIC DNA]</scope>
    <source>
        <strain evidence="1 2">DSM 6307</strain>
    </source>
</reference>
<dbReference type="RefSeq" id="WP_066419244.1">
    <property type="nucleotide sequence ID" value="NZ_CP018866.1"/>
</dbReference>
<dbReference type="Gene3D" id="2.60.300.12">
    <property type="entry name" value="HesB-like domain"/>
    <property type="match status" value="1"/>
</dbReference>